<name>A0ABD0JQ32_9CAEN</name>
<accession>A0ABD0JQ32</accession>
<proteinExistence type="predicted"/>
<keyword evidence="2" id="KW-1185">Reference proteome</keyword>
<dbReference type="EMBL" id="JACVVK020000360">
    <property type="protein sequence ID" value="KAK7476977.1"/>
    <property type="molecule type" value="Genomic_DNA"/>
</dbReference>
<dbReference type="AlphaFoldDB" id="A0ABD0JQ32"/>
<sequence>MAAVFPRIPEDPLSTSWKQCVVLRCHAAVCEVTSGHDSRVYRQLTTVTQHHLPIQHVTTV</sequence>
<dbReference type="Proteomes" id="UP001519460">
    <property type="component" value="Unassembled WGS sequence"/>
</dbReference>
<gene>
    <name evidence="1" type="ORF">BaRGS_00031753</name>
</gene>
<protein>
    <submittedName>
        <fullName evidence="1">Uncharacterized protein</fullName>
    </submittedName>
</protein>
<organism evidence="1 2">
    <name type="scientific">Batillaria attramentaria</name>
    <dbReference type="NCBI Taxonomy" id="370345"/>
    <lineage>
        <taxon>Eukaryota</taxon>
        <taxon>Metazoa</taxon>
        <taxon>Spiralia</taxon>
        <taxon>Lophotrochozoa</taxon>
        <taxon>Mollusca</taxon>
        <taxon>Gastropoda</taxon>
        <taxon>Caenogastropoda</taxon>
        <taxon>Sorbeoconcha</taxon>
        <taxon>Cerithioidea</taxon>
        <taxon>Batillariidae</taxon>
        <taxon>Batillaria</taxon>
    </lineage>
</organism>
<feature type="non-terminal residue" evidence="1">
    <location>
        <position position="60"/>
    </location>
</feature>
<evidence type="ECO:0000313" key="2">
    <source>
        <dbReference type="Proteomes" id="UP001519460"/>
    </source>
</evidence>
<comment type="caution">
    <text evidence="1">The sequence shown here is derived from an EMBL/GenBank/DDBJ whole genome shotgun (WGS) entry which is preliminary data.</text>
</comment>
<evidence type="ECO:0000313" key="1">
    <source>
        <dbReference type="EMBL" id="KAK7476977.1"/>
    </source>
</evidence>
<reference evidence="1 2" key="1">
    <citation type="journal article" date="2023" name="Sci. Data">
        <title>Genome assembly of the Korean intertidal mud-creeper Batillaria attramentaria.</title>
        <authorList>
            <person name="Patra A.K."/>
            <person name="Ho P.T."/>
            <person name="Jun S."/>
            <person name="Lee S.J."/>
            <person name="Kim Y."/>
            <person name="Won Y.J."/>
        </authorList>
    </citation>
    <scope>NUCLEOTIDE SEQUENCE [LARGE SCALE GENOMIC DNA]</scope>
    <source>
        <strain evidence="1">Wonlab-2016</strain>
    </source>
</reference>